<dbReference type="GO" id="GO:0016746">
    <property type="term" value="F:acyltransferase activity"/>
    <property type="evidence" value="ECO:0007669"/>
    <property type="project" value="UniProtKB-KW"/>
</dbReference>
<dbReference type="InterPro" id="IPR016181">
    <property type="entry name" value="Acyl_CoA_acyltransferase"/>
</dbReference>
<proteinExistence type="predicted"/>
<evidence type="ECO:0000313" key="2">
    <source>
        <dbReference type="EMBL" id="MFC0627281.1"/>
    </source>
</evidence>
<keyword evidence="2" id="KW-0808">Transferase</keyword>
<sequence length="219" mass="23807">MTDREELVRQWQAGWSKSRGWTTVVDEDGLLTVRAGEQGRAMEYVVLDADAHPERLERAAGLALATTGARGSAWVTVVTDDREARADELAELGLEIQRDKEWLMTIRLSDQPKLQLHPRYALVSELESDVIITRATIHGAVASSGRMAVVGTDAIADRIETDPQHRRRGLGSAVMAALVEAAAAQGATRGVLAASKDGLRLYRSLGWKVAADIVVGRSR</sequence>
<dbReference type="PROSITE" id="PS51186">
    <property type="entry name" value="GNAT"/>
    <property type="match status" value="1"/>
</dbReference>
<dbReference type="EC" id="2.3.1.-" evidence="2"/>
<name>A0ABV6QRM9_9ACTN</name>
<protein>
    <submittedName>
        <fullName evidence="2">GNAT family N-acetyltransferase</fullName>
        <ecNumber evidence="2">2.3.1.-</ecNumber>
    </submittedName>
</protein>
<dbReference type="Proteomes" id="UP001589890">
    <property type="component" value="Unassembled WGS sequence"/>
</dbReference>
<gene>
    <name evidence="2" type="ORF">ACFFGN_24620</name>
</gene>
<keyword evidence="3" id="KW-1185">Reference proteome</keyword>
<keyword evidence="2" id="KW-0012">Acyltransferase</keyword>
<comment type="caution">
    <text evidence="2">The sequence shown here is derived from an EMBL/GenBank/DDBJ whole genome shotgun (WGS) entry which is preliminary data.</text>
</comment>
<dbReference type="Pfam" id="PF13508">
    <property type="entry name" value="Acetyltransf_7"/>
    <property type="match status" value="1"/>
</dbReference>
<dbReference type="InterPro" id="IPR000182">
    <property type="entry name" value="GNAT_dom"/>
</dbReference>
<reference evidence="2 3" key="1">
    <citation type="submission" date="2024-09" db="EMBL/GenBank/DDBJ databases">
        <authorList>
            <person name="Sun Q."/>
            <person name="Mori K."/>
        </authorList>
    </citation>
    <scope>NUCLEOTIDE SEQUENCE [LARGE SCALE GENOMIC DNA]</scope>
    <source>
        <strain evidence="2 3">CGMCC 1.15906</strain>
    </source>
</reference>
<dbReference type="RefSeq" id="WP_380051766.1">
    <property type="nucleotide sequence ID" value="NZ_JBHLTC010000032.1"/>
</dbReference>
<dbReference type="SUPFAM" id="SSF55729">
    <property type="entry name" value="Acyl-CoA N-acyltransferases (Nat)"/>
    <property type="match status" value="1"/>
</dbReference>
<feature type="domain" description="N-acetyltransferase" evidence="1">
    <location>
        <begin position="76"/>
        <end position="219"/>
    </location>
</feature>
<evidence type="ECO:0000259" key="1">
    <source>
        <dbReference type="PROSITE" id="PS51186"/>
    </source>
</evidence>
<dbReference type="EMBL" id="JBHLTC010000032">
    <property type="protein sequence ID" value="MFC0627281.1"/>
    <property type="molecule type" value="Genomic_DNA"/>
</dbReference>
<accession>A0ABV6QRM9</accession>
<evidence type="ECO:0000313" key="3">
    <source>
        <dbReference type="Proteomes" id="UP001589890"/>
    </source>
</evidence>
<dbReference type="Gene3D" id="3.40.630.30">
    <property type="match status" value="1"/>
</dbReference>
<organism evidence="2 3">
    <name type="scientific">Kribbella deserti</name>
    <dbReference type="NCBI Taxonomy" id="1926257"/>
    <lineage>
        <taxon>Bacteria</taxon>
        <taxon>Bacillati</taxon>
        <taxon>Actinomycetota</taxon>
        <taxon>Actinomycetes</taxon>
        <taxon>Propionibacteriales</taxon>
        <taxon>Kribbellaceae</taxon>
        <taxon>Kribbella</taxon>
    </lineage>
</organism>